<evidence type="ECO:0000256" key="4">
    <source>
        <dbReference type="RuleBase" id="RU362057"/>
    </source>
</evidence>
<reference evidence="5 6" key="1">
    <citation type="submission" date="2024-01" db="EMBL/GenBank/DDBJ databases">
        <title>The genomes of 5 underutilized Papilionoideae crops provide insights into root nodulation and disease resistanc.</title>
        <authorList>
            <person name="Jiang F."/>
        </authorList>
    </citation>
    <scope>NUCLEOTIDE SEQUENCE [LARGE SCALE GENOMIC DNA]</scope>
    <source>
        <strain evidence="5">DUOXIRENSHENG_FW03</strain>
        <tissue evidence="5">Leaves</tissue>
    </source>
</reference>
<dbReference type="CDD" id="cd03784">
    <property type="entry name" value="GT1_Gtf-like"/>
    <property type="match status" value="1"/>
</dbReference>
<dbReference type="PANTHER" id="PTHR48048:SF81">
    <property type="entry name" value="GLYCOSYLTRANSFERASE"/>
    <property type="match status" value="1"/>
</dbReference>
<name>A0AAN9TDH3_PSOTE</name>
<keyword evidence="3" id="KW-0328">Glycosyltransferase</keyword>
<dbReference type="InterPro" id="IPR035595">
    <property type="entry name" value="UDP_glycos_trans_CS"/>
</dbReference>
<dbReference type="InterPro" id="IPR002213">
    <property type="entry name" value="UDP_glucos_trans"/>
</dbReference>
<evidence type="ECO:0000256" key="1">
    <source>
        <dbReference type="ARBA" id="ARBA00009995"/>
    </source>
</evidence>
<evidence type="ECO:0000256" key="3">
    <source>
        <dbReference type="RuleBase" id="RU003718"/>
    </source>
</evidence>
<organism evidence="5 6">
    <name type="scientific">Psophocarpus tetragonolobus</name>
    <name type="common">Winged bean</name>
    <name type="synonym">Dolichos tetragonolobus</name>
    <dbReference type="NCBI Taxonomy" id="3891"/>
    <lineage>
        <taxon>Eukaryota</taxon>
        <taxon>Viridiplantae</taxon>
        <taxon>Streptophyta</taxon>
        <taxon>Embryophyta</taxon>
        <taxon>Tracheophyta</taxon>
        <taxon>Spermatophyta</taxon>
        <taxon>Magnoliopsida</taxon>
        <taxon>eudicotyledons</taxon>
        <taxon>Gunneridae</taxon>
        <taxon>Pentapetalae</taxon>
        <taxon>rosids</taxon>
        <taxon>fabids</taxon>
        <taxon>Fabales</taxon>
        <taxon>Fabaceae</taxon>
        <taxon>Papilionoideae</taxon>
        <taxon>50 kb inversion clade</taxon>
        <taxon>NPAAA clade</taxon>
        <taxon>indigoferoid/millettioid clade</taxon>
        <taxon>Phaseoleae</taxon>
        <taxon>Psophocarpus</taxon>
    </lineage>
</organism>
<gene>
    <name evidence="5" type="ORF">VNO78_03178</name>
</gene>
<dbReference type="AlphaFoldDB" id="A0AAN9TDH3"/>
<keyword evidence="6" id="KW-1185">Reference proteome</keyword>
<accession>A0AAN9TDH3</accession>
<dbReference type="FunFam" id="3.40.50.2000:FF:000056">
    <property type="entry name" value="Glycosyltransferase"/>
    <property type="match status" value="1"/>
</dbReference>
<dbReference type="EMBL" id="JAYMYS010000001">
    <property type="protein sequence ID" value="KAK7411740.1"/>
    <property type="molecule type" value="Genomic_DNA"/>
</dbReference>
<proteinExistence type="inferred from homology"/>
<dbReference type="EC" id="2.4.1.-" evidence="4"/>
<dbReference type="Proteomes" id="UP001386955">
    <property type="component" value="Unassembled WGS sequence"/>
</dbReference>
<dbReference type="SUPFAM" id="SSF53756">
    <property type="entry name" value="UDP-Glycosyltransferase/glycogen phosphorylase"/>
    <property type="match status" value="1"/>
</dbReference>
<dbReference type="PANTHER" id="PTHR48048">
    <property type="entry name" value="GLYCOSYLTRANSFERASE"/>
    <property type="match status" value="1"/>
</dbReference>
<protein>
    <recommendedName>
        <fullName evidence="4">Glycosyltransferase</fullName>
        <ecNumber evidence="4">2.4.1.-</ecNumber>
    </recommendedName>
</protein>
<sequence>MTRFEVVFIAIPTIGNLVPVVEFANLLTKHDPRFSATVLTVHTPQQPFINKYVQSRAASATNIRLLQLPTVDPPAPDQYQSLVGFFSLHVENHKHHVKHALLKLISTESNSSDSVRLVAFFVDMFSTTLVDVAAELAVPCYLFYASPASFLGFSLHLPRVDSAKSDSEFAVPSFKNPLPRLVLPNLVLDANDGYSWLSYHAKMYRETKGIVVNTLEELEPHPLQSLYNDSQLKQVYAIGPVLDLVGSAQCDPNPAQHERIFEWLDQQPRCSVVFLCFGSMGSMKATQVEEIAIGLERAGFRFLWALRKPPNAQLQHPRDYNEVDVLPLPDGFLKRTVGIGLVCGWVPQTKVLAHNAVGGFVSHCGWNSILESLWHGVPVATWPLYGEQQMNAFEMVKELELAVEISLDYREGADLVLANVVEKGVRSLMEGGDEIRKKVKEMSGVCRGALMENGSSYSNLVSLIQDLTS</sequence>
<comment type="similarity">
    <text evidence="1 3">Belongs to the UDP-glycosyltransferase family.</text>
</comment>
<evidence type="ECO:0000313" key="5">
    <source>
        <dbReference type="EMBL" id="KAK7411740.1"/>
    </source>
</evidence>
<dbReference type="PROSITE" id="PS00375">
    <property type="entry name" value="UDPGT"/>
    <property type="match status" value="1"/>
</dbReference>
<evidence type="ECO:0000256" key="2">
    <source>
        <dbReference type="ARBA" id="ARBA00022679"/>
    </source>
</evidence>
<comment type="caution">
    <text evidence="5">The sequence shown here is derived from an EMBL/GenBank/DDBJ whole genome shotgun (WGS) entry which is preliminary data.</text>
</comment>
<evidence type="ECO:0000313" key="6">
    <source>
        <dbReference type="Proteomes" id="UP001386955"/>
    </source>
</evidence>
<dbReference type="Gene3D" id="3.40.50.2000">
    <property type="entry name" value="Glycogen Phosphorylase B"/>
    <property type="match status" value="2"/>
</dbReference>
<dbReference type="GO" id="GO:0035251">
    <property type="term" value="F:UDP-glucosyltransferase activity"/>
    <property type="evidence" value="ECO:0007669"/>
    <property type="project" value="InterPro"/>
</dbReference>
<keyword evidence="2 3" id="KW-0808">Transferase</keyword>
<dbReference type="InterPro" id="IPR050481">
    <property type="entry name" value="UDP-glycosyltransf_plant"/>
</dbReference>
<dbReference type="Pfam" id="PF00201">
    <property type="entry name" value="UDPGT"/>
    <property type="match status" value="1"/>
</dbReference>